<dbReference type="GO" id="GO:0016747">
    <property type="term" value="F:acyltransferase activity, transferring groups other than amino-acyl groups"/>
    <property type="evidence" value="ECO:0007669"/>
    <property type="project" value="InterPro"/>
</dbReference>
<dbReference type="InterPro" id="IPR000182">
    <property type="entry name" value="GNAT_dom"/>
</dbReference>
<organism evidence="2 3">
    <name type="scientific">Rhizobium lusitanum</name>
    <dbReference type="NCBI Taxonomy" id="293958"/>
    <lineage>
        <taxon>Bacteria</taxon>
        <taxon>Pseudomonadati</taxon>
        <taxon>Pseudomonadota</taxon>
        <taxon>Alphaproteobacteria</taxon>
        <taxon>Hyphomicrobiales</taxon>
        <taxon>Rhizobiaceae</taxon>
        <taxon>Rhizobium/Agrobacterium group</taxon>
        <taxon>Rhizobium</taxon>
    </lineage>
</organism>
<dbReference type="Gene3D" id="3.40.630.30">
    <property type="match status" value="1"/>
</dbReference>
<dbReference type="CDD" id="cd04301">
    <property type="entry name" value="NAT_SF"/>
    <property type="match status" value="1"/>
</dbReference>
<evidence type="ECO:0000259" key="1">
    <source>
        <dbReference type="PROSITE" id="PS51186"/>
    </source>
</evidence>
<dbReference type="PROSITE" id="PS51186">
    <property type="entry name" value="GNAT"/>
    <property type="match status" value="1"/>
</dbReference>
<dbReference type="EC" id="2.3.1.-" evidence="2"/>
<evidence type="ECO:0000313" key="3">
    <source>
        <dbReference type="Proteomes" id="UP000565576"/>
    </source>
</evidence>
<dbReference type="Pfam" id="PF13508">
    <property type="entry name" value="Acetyltransf_7"/>
    <property type="match status" value="1"/>
</dbReference>
<name>A0A7X0IL84_9HYPH</name>
<dbReference type="SUPFAM" id="SSF55729">
    <property type="entry name" value="Acyl-CoA N-acyltransferases (Nat)"/>
    <property type="match status" value="1"/>
</dbReference>
<feature type="domain" description="N-acetyltransferase" evidence="1">
    <location>
        <begin position="1"/>
        <end position="148"/>
    </location>
</feature>
<dbReference type="EMBL" id="JACHBG010000001">
    <property type="protein sequence ID" value="MBB6482990.1"/>
    <property type="molecule type" value="Genomic_DNA"/>
</dbReference>
<keyword evidence="2" id="KW-0012">Acyltransferase</keyword>
<dbReference type="InterPro" id="IPR016181">
    <property type="entry name" value="Acyl_CoA_acyltransferase"/>
</dbReference>
<proteinExistence type="predicted"/>
<accession>A0A7X0IL84</accession>
<sequence>MEIRPEQPGDIEAIRHITKMAFAAVEHSSQTEAEIVDALRSAGVLAISLVAIEKRDVVGHIAFSPVTIDGKDIGWYGLGPLSVTPDRQKQGIGGALVREGLSRLAKMNAKGCVVLGDPGYYKRLGFDNDRSLVLDGVPAEYFMRLVLNGSAVPSGHVDYHAGFNAT</sequence>
<gene>
    <name evidence="2" type="ORF">GGD46_000233</name>
</gene>
<dbReference type="Proteomes" id="UP000565576">
    <property type="component" value="Unassembled WGS sequence"/>
</dbReference>
<dbReference type="AlphaFoldDB" id="A0A7X0IL84"/>
<reference evidence="2 3" key="1">
    <citation type="submission" date="2020-08" db="EMBL/GenBank/DDBJ databases">
        <title>Genomic Encyclopedia of Type Strains, Phase IV (KMG-V): Genome sequencing to study the core and pangenomes of soil and plant-associated prokaryotes.</title>
        <authorList>
            <person name="Whitman W."/>
        </authorList>
    </citation>
    <scope>NUCLEOTIDE SEQUENCE [LARGE SCALE GENOMIC DNA]</scope>
    <source>
        <strain evidence="2 3">SEMIA 4060</strain>
    </source>
</reference>
<evidence type="ECO:0000313" key="2">
    <source>
        <dbReference type="EMBL" id="MBB6482990.1"/>
    </source>
</evidence>
<dbReference type="RefSeq" id="WP_184700984.1">
    <property type="nucleotide sequence ID" value="NZ_JACHBG010000001.1"/>
</dbReference>
<comment type="caution">
    <text evidence="2">The sequence shown here is derived from an EMBL/GenBank/DDBJ whole genome shotgun (WGS) entry which is preliminary data.</text>
</comment>
<keyword evidence="2" id="KW-0808">Transferase</keyword>
<protein>
    <submittedName>
        <fullName evidence="2">Putative acetyltransferase</fullName>
        <ecNumber evidence="2">2.3.1.-</ecNumber>
    </submittedName>
</protein>